<proteinExistence type="inferred from homology"/>
<protein>
    <recommendedName>
        <fullName evidence="5">NAD(P)-binding protein</fullName>
    </recommendedName>
</protein>
<dbReference type="PROSITE" id="PS00061">
    <property type="entry name" value="ADH_SHORT"/>
    <property type="match status" value="1"/>
</dbReference>
<dbReference type="GO" id="GO:0006633">
    <property type="term" value="P:fatty acid biosynthetic process"/>
    <property type="evidence" value="ECO:0007669"/>
    <property type="project" value="TreeGrafter"/>
</dbReference>
<organism evidence="3 4">
    <name type="scientific">Collybiopsis confluens</name>
    <dbReference type="NCBI Taxonomy" id="2823264"/>
    <lineage>
        <taxon>Eukaryota</taxon>
        <taxon>Fungi</taxon>
        <taxon>Dikarya</taxon>
        <taxon>Basidiomycota</taxon>
        <taxon>Agaricomycotina</taxon>
        <taxon>Agaricomycetes</taxon>
        <taxon>Agaricomycetidae</taxon>
        <taxon>Agaricales</taxon>
        <taxon>Marasmiineae</taxon>
        <taxon>Omphalotaceae</taxon>
        <taxon>Collybiopsis</taxon>
    </lineage>
</organism>
<reference evidence="3 4" key="1">
    <citation type="journal article" date="2020" name="ISME J.">
        <title>Uncovering the hidden diversity of litter-decomposition mechanisms in mushroom-forming fungi.</title>
        <authorList>
            <person name="Floudas D."/>
            <person name="Bentzer J."/>
            <person name="Ahren D."/>
            <person name="Johansson T."/>
            <person name="Persson P."/>
            <person name="Tunlid A."/>
        </authorList>
    </citation>
    <scope>NUCLEOTIDE SEQUENCE [LARGE SCALE GENOMIC DNA]</scope>
    <source>
        <strain evidence="3 4">CBS 406.79</strain>
    </source>
</reference>
<dbReference type="PANTHER" id="PTHR42760">
    <property type="entry name" value="SHORT-CHAIN DEHYDROGENASES/REDUCTASES FAMILY MEMBER"/>
    <property type="match status" value="1"/>
</dbReference>
<dbReference type="InterPro" id="IPR020904">
    <property type="entry name" value="Sc_DH/Rdtase_CS"/>
</dbReference>
<dbReference type="EMBL" id="JAACJN010000103">
    <property type="protein sequence ID" value="KAF5374086.1"/>
    <property type="molecule type" value="Genomic_DNA"/>
</dbReference>
<dbReference type="PRINTS" id="PR00081">
    <property type="entry name" value="GDHRDH"/>
</dbReference>
<dbReference type="GO" id="GO:0048038">
    <property type="term" value="F:quinone binding"/>
    <property type="evidence" value="ECO:0007669"/>
    <property type="project" value="TreeGrafter"/>
</dbReference>
<name>A0A8H5GZB8_9AGAR</name>
<evidence type="ECO:0000313" key="4">
    <source>
        <dbReference type="Proteomes" id="UP000518752"/>
    </source>
</evidence>
<evidence type="ECO:0000256" key="2">
    <source>
        <dbReference type="ARBA" id="ARBA00022857"/>
    </source>
</evidence>
<dbReference type="InterPro" id="IPR036291">
    <property type="entry name" value="NAD(P)-bd_dom_sf"/>
</dbReference>
<dbReference type="InterPro" id="IPR002347">
    <property type="entry name" value="SDR_fam"/>
</dbReference>
<dbReference type="AlphaFoldDB" id="A0A8H5GZB8"/>
<sequence length="251" mass="26351">MAHTSTEGKGFAFITGSAQGIGKAIALRLAKDGFNIALNDIPDKAAQLEEGESEIRALGRKARSFVGDVSDEESVKSMIGQAVKYFGPNLDVFVANAGMTTNNSIIDTSVEEWDKIFAINARGVFLCYKYAAIQMISQEPSGRGGRIIGASSVSGKRGRKEGISYCGAKFAVRGMTQVAALDLAKYGITVNAYAPGPIDGPMMAGLLADDKDGSKRALWIDSIPLGRAGQPNDVAGLVSFLASKDAGYITG</sequence>
<dbReference type="FunFam" id="3.40.50.720:FF:000084">
    <property type="entry name" value="Short-chain dehydrogenase reductase"/>
    <property type="match status" value="1"/>
</dbReference>
<keyword evidence="4" id="KW-1185">Reference proteome</keyword>
<dbReference type="OrthoDB" id="498125at2759"/>
<dbReference type="GO" id="GO:0016616">
    <property type="term" value="F:oxidoreductase activity, acting on the CH-OH group of donors, NAD or NADP as acceptor"/>
    <property type="evidence" value="ECO:0007669"/>
    <property type="project" value="TreeGrafter"/>
</dbReference>
<accession>A0A8H5GZB8</accession>
<comment type="caution">
    <text evidence="3">The sequence shown here is derived from an EMBL/GenBank/DDBJ whole genome shotgun (WGS) entry which is preliminary data.</text>
</comment>
<dbReference type="Proteomes" id="UP000518752">
    <property type="component" value="Unassembled WGS sequence"/>
</dbReference>
<dbReference type="PRINTS" id="PR00080">
    <property type="entry name" value="SDRFAMILY"/>
</dbReference>
<dbReference type="PANTHER" id="PTHR42760:SF121">
    <property type="entry name" value="3-OXOACYL-(ACYL-CARRIER-PROTEIN) REDUCTASE"/>
    <property type="match status" value="1"/>
</dbReference>
<dbReference type="Pfam" id="PF13561">
    <property type="entry name" value="adh_short_C2"/>
    <property type="match status" value="1"/>
</dbReference>
<keyword evidence="2" id="KW-0521">NADP</keyword>
<gene>
    <name evidence="3" type="ORF">D9757_010714</name>
</gene>
<evidence type="ECO:0000313" key="3">
    <source>
        <dbReference type="EMBL" id="KAF5374086.1"/>
    </source>
</evidence>
<comment type="similarity">
    <text evidence="1">Belongs to the short-chain dehydrogenases/reductases (SDR) family.</text>
</comment>
<evidence type="ECO:0008006" key="5">
    <source>
        <dbReference type="Google" id="ProtNLM"/>
    </source>
</evidence>
<dbReference type="Gene3D" id="3.40.50.720">
    <property type="entry name" value="NAD(P)-binding Rossmann-like Domain"/>
    <property type="match status" value="1"/>
</dbReference>
<dbReference type="SUPFAM" id="SSF51735">
    <property type="entry name" value="NAD(P)-binding Rossmann-fold domains"/>
    <property type="match status" value="1"/>
</dbReference>
<evidence type="ECO:0000256" key="1">
    <source>
        <dbReference type="ARBA" id="ARBA00006484"/>
    </source>
</evidence>